<organism evidence="2">
    <name type="scientific">Torenia concolor</name>
    <dbReference type="NCBI Taxonomy" id="218618"/>
    <lineage>
        <taxon>Eukaryota</taxon>
        <taxon>Viridiplantae</taxon>
        <taxon>Streptophyta</taxon>
        <taxon>Embryophyta</taxon>
        <taxon>Tracheophyta</taxon>
        <taxon>Spermatophyta</taxon>
        <taxon>Magnoliopsida</taxon>
        <taxon>eudicotyledons</taxon>
        <taxon>Gunneridae</taxon>
        <taxon>Pentapetalae</taxon>
        <taxon>asterids</taxon>
        <taxon>lamiids</taxon>
        <taxon>Lamiales</taxon>
        <taxon>Linderniaceae</taxon>
        <taxon>Torenia</taxon>
    </lineage>
</organism>
<sequence length="83" mass="9274">MNCSKIMAIFLVLVLVPLSSAGQIPPEPLRYVEFCDLFSGDFSGSCDELCKKKRGPNFVGDCDWYASTLWTRGDCVCSEKKKK</sequence>
<evidence type="ECO:0000313" key="2">
    <source>
        <dbReference type="EMBL" id="BAK57457.1"/>
    </source>
</evidence>
<proteinExistence type="predicted"/>
<evidence type="ECO:0000256" key="1">
    <source>
        <dbReference type="SAM" id="SignalP"/>
    </source>
</evidence>
<gene>
    <name evidence="2" type="primary">TcCRP1</name>
</gene>
<reference evidence="2" key="1">
    <citation type="journal article" date="2011" name="Ann. Bot.">
        <title>Identification and characterization of TcCRP1, a pollen tube attractant from Torenia concolor.</title>
        <authorList>
            <person name="Kanaoka M.M."/>
            <person name="Kawano N."/>
            <person name="Matsubara Y."/>
            <person name="Susaki D."/>
            <person name="Okuda S."/>
            <person name="Sasaki N."/>
            <person name="Higashiyama T."/>
        </authorList>
    </citation>
    <scope>NUCLEOTIDE SEQUENCE</scope>
    <source>
        <tissue evidence="2">Ovule</tissue>
    </source>
</reference>
<dbReference type="EMBL" id="AB594190">
    <property type="protein sequence ID" value="BAK57457.1"/>
    <property type="molecule type" value="Transcribed_RNA"/>
</dbReference>
<dbReference type="AlphaFoldDB" id="F8WM09"/>
<feature type="chain" id="PRO_5003379562" evidence="1">
    <location>
        <begin position="22"/>
        <end position="83"/>
    </location>
</feature>
<keyword evidence="1" id="KW-0732">Signal</keyword>
<name>F8WM09_9LAMI</name>
<protein>
    <submittedName>
        <fullName evidence="2">Defensin-like cystein-rich peptide 1</fullName>
    </submittedName>
</protein>
<feature type="signal peptide" evidence="1">
    <location>
        <begin position="1"/>
        <end position="21"/>
    </location>
</feature>
<accession>F8WM09</accession>